<reference evidence="4" key="2">
    <citation type="submission" date="2020-05" db="UniProtKB">
        <authorList>
            <consortium name="EnsemblMetazoa"/>
        </authorList>
    </citation>
    <scope>IDENTIFICATION</scope>
    <source>
        <strain evidence="4">wikel</strain>
    </source>
</reference>
<dbReference type="GO" id="GO:0045087">
    <property type="term" value="P:innate immune response"/>
    <property type="evidence" value="ECO:0000318"/>
    <property type="project" value="GO_Central"/>
</dbReference>
<dbReference type="EMBL" id="ABJB010261771">
    <property type="status" value="NOT_ANNOTATED_CDS"/>
    <property type="molecule type" value="Genomic_DNA"/>
</dbReference>
<dbReference type="EMBL" id="ABJB010380341">
    <property type="status" value="NOT_ANNOTATED_CDS"/>
    <property type="molecule type" value="Genomic_DNA"/>
</dbReference>
<gene>
    <name evidence="3" type="ORF">IscW_ISCW015186</name>
</gene>
<dbReference type="Gene3D" id="2.40.10.10">
    <property type="entry name" value="Trypsin-like serine proteases"/>
    <property type="match status" value="1"/>
</dbReference>
<dbReference type="GO" id="GO:0005615">
    <property type="term" value="C:extracellular space"/>
    <property type="evidence" value="ECO:0000318"/>
    <property type="project" value="GO_Central"/>
</dbReference>
<name>B7QNG9_IXOSC</name>
<keyword evidence="3" id="KW-0378">Hydrolase</keyword>
<proteinExistence type="predicted"/>
<dbReference type="GO" id="GO:0004252">
    <property type="term" value="F:serine-type endopeptidase activity"/>
    <property type="evidence" value="ECO:0007669"/>
    <property type="project" value="UniProtKB-EC"/>
</dbReference>
<dbReference type="VEuPathDB" id="VectorBase:ISCW015186"/>
<dbReference type="HOGENOM" id="CLU_006842_7_0_1"/>
<evidence type="ECO:0000259" key="2">
    <source>
        <dbReference type="PROSITE" id="PS50240"/>
    </source>
</evidence>
<dbReference type="SMART" id="SM00020">
    <property type="entry name" value="Tryp_SPc"/>
    <property type="match status" value="1"/>
</dbReference>
<dbReference type="InterPro" id="IPR001254">
    <property type="entry name" value="Trypsin_dom"/>
</dbReference>
<sequence>IFCGGSIIKRDIVLTAAHCLPEGTDTDKANIYAGFLNVKRVGLYLQRRKIKQFITHEDYWGHLTNKHSNDIALIKLTRPFDFEASHGRIGTVCLTPVQPPAGVAVRVAGWGKTSQGGTVSDHLLAVSVPVITDKICRNTYPYGYRPKLMFCAGHNRKQVGMGDSGGPAVATRARKSWQVGIVSFRREGMEYVSAVYTKVSNYREWIADTLKKLK</sequence>
<evidence type="ECO:0000313" key="3">
    <source>
        <dbReference type="EMBL" id="EEC20391.1"/>
    </source>
</evidence>
<dbReference type="InterPro" id="IPR018114">
    <property type="entry name" value="TRYPSIN_HIS"/>
</dbReference>
<accession>B7QNG9</accession>
<keyword evidence="3" id="KW-0645">Protease</keyword>
<dbReference type="VEuPathDB" id="VectorBase:ISCP_000702"/>
<dbReference type="EC" id="3.4.21.4" evidence="3"/>
<dbReference type="STRING" id="6945.B7QNG9"/>
<keyword evidence="1" id="KW-1015">Disulfide bond</keyword>
<protein>
    <submittedName>
        <fullName evidence="3 4">Serine protease, putative</fullName>
        <ecNumber evidence="3">3.4.21.4</ecNumber>
    </submittedName>
</protein>
<reference evidence="3 5" key="1">
    <citation type="submission" date="2008-03" db="EMBL/GenBank/DDBJ databases">
        <title>Annotation of Ixodes scapularis.</title>
        <authorList>
            <consortium name="Ixodes scapularis Genome Project Consortium"/>
            <person name="Caler E."/>
            <person name="Hannick L.I."/>
            <person name="Bidwell S."/>
            <person name="Joardar V."/>
            <person name="Thiagarajan M."/>
            <person name="Amedeo P."/>
            <person name="Galinsky K.J."/>
            <person name="Schobel S."/>
            <person name="Inman J."/>
            <person name="Hostetler J."/>
            <person name="Miller J."/>
            <person name="Hammond M."/>
            <person name="Megy K."/>
            <person name="Lawson D."/>
            <person name="Kodira C."/>
            <person name="Sutton G."/>
            <person name="Meyer J."/>
            <person name="Hill C.A."/>
            <person name="Birren B."/>
            <person name="Nene V."/>
            <person name="Collins F."/>
            <person name="Alarcon-Chaidez F."/>
            <person name="Wikel S."/>
            <person name="Strausberg R."/>
        </authorList>
    </citation>
    <scope>NUCLEOTIDE SEQUENCE [LARGE SCALE GENOMIC DNA]</scope>
    <source>
        <strain evidence="5">Wikel</strain>
        <strain evidence="3">Wikel colony</strain>
    </source>
</reference>
<dbReference type="FunFam" id="2.40.10.10:FF:000068">
    <property type="entry name" value="transmembrane protease serine 2"/>
    <property type="match status" value="1"/>
</dbReference>
<dbReference type="Pfam" id="PF00089">
    <property type="entry name" value="Trypsin"/>
    <property type="match status" value="1"/>
</dbReference>
<dbReference type="InterPro" id="IPR001314">
    <property type="entry name" value="Peptidase_S1A"/>
</dbReference>
<evidence type="ECO:0000313" key="4">
    <source>
        <dbReference type="EnsemblMetazoa" id="ISCW015186-PA"/>
    </source>
</evidence>
<feature type="non-terminal residue" evidence="3">
    <location>
        <position position="1"/>
    </location>
</feature>
<dbReference type="EMBL" id="DS979115">
    <property type="protein sequence ID" value="EEC20391.1"/>
    <property type="molecule type" value="Genomic_DNA"/>
</dbReference>
<keyword evidence="5" id="KW-1185">Reference proteome</keyword>
<feature type="domain" description="Peptidase S1" evidence="2">
    <location>
        <begin position="1"/>
        <end position="211"/>
    </location>
</feature>
<dbReference type="EnsemblMetazoa" id="ISCW015186-RA">
    <property type="protein sequence ID" value="ISCW015186-PA"/>
    <property type="gene ID" value="ISCW015186"/>
</dbReference>
<dbReference type="InterPro" id="IPR009003">
    <property type="entry name" value="Peptidase_S1_PA"/>
</dbReference>
<dbReference type="GO" id="GO:0006508">
    <property type="term" value="P:proteolysis"/>
    <property type="evidence" value="ECO:0007669"/>
    <property type="project" value="UniProtKB-KW"/>
</dbReference>
<organism>
    <name type="scientific">Ixodes scapularis</name>
    <name type="common">Black-legged tick</name>
    <name type="synonym">Deer tick</name>
    <dbReference type="NCBI Taxonomy" id="6945"/>
    <lineage>
        <taxon>Eukaryota</taxon>
        <taxon>Metazoa</taxon>
        <taxon>Ecdysozoa</taxon>
        <taxon>Arthropoda</taxon>
        <taxon>Chelicerata</taxon>
        <taxon>Arachnida</taxon>
        <taxon>Acari</taxon>
        <taxon>Parasitiformes</taxon>
        <taxon>Ixodida</taxon>
        <taxon>Ixodoidea</taxon>
        <taxon>Ixodidae</taxon>
        <taxon>Ixodinae</taxon>
        <taxon>Ixodes</taxon>
    </lineage>
</organism>
<dbReference type="VEuPathDB" id="VectorBase:ISCI015186"/>
<dbReference type="PRINTS" id="PR00722">
    <property type="entry name" value="CHYMOTRYPSIN"/>
</dbReference>
<dbReference type="Proteomes" id="UP000001555">
    <property type="component" value="Unassembled WGS sequence"/>
</dbReference>
<dbReference type="PROSITE" id="PS50240">
    <property type="entry name" value="TRYPSIN_DOM"/>
    <property type="match status" value="1"/>
</dbReference>
<dbReference type="OrthoDB" id="8440449at2759"/>
<dbReference type="InterPro" id="IPR043504">
    <property type="entry name" value="Peptidase_S1_PA_chymotrypsin"/>
</dbReference>
<dbReference type="PROSITE" id="PS00134">
    <property type="entry name" value="TRYPSIN_HIS"/>
    <property type="match status" value="1"/>
</dbReference>
<dbReference type="PaxDb" id="6945-B7QNG9"/>
<evidence type="ECO:0000313" key="5">
    <source>
        <dbReference type="Proteomes" id="UP000001555"/>
    </source>
</evidence>
<dbReference type="CDD" id="cd00190">
    <property type="entry name" value="Tryp_SPc"/>
    <property type="match status" value="1"/>
</dbReference>
<dbReference type="PANTHER" id="PTHR24252">
    <property type="entry name" value="ACROSIN-RELATED"/>
    <property type="match status" value="1"/>
</dbReference>
<dbReference type="PANTHER" id="PTHR24252:SF7">
    <property type="entry name" value="HYALIN"/>
    <property type="match status" value="1"/>
</dbReference>
<evidence type="ECO:0000256" key="1">
    <source>
        <dbReference type="ARBA" id="ARBA00023157"/>
    </source>
</evidence>
<dbReference type="SUPFAM" id="SSF50494">
    <property type="entry name" value="Trypsin-like serine proteases"/>
    <property type="match status" value="1"/>
</dbReference>
<dbReference type="AlphaFoldDB" id="B7QNG9"/>